<sequence length="114" mass="12862">MEGIIDEVESNNNTEHYCNNHNKFYASDETFMEQRAIFLHHVINNFITQIKQSGIIHTCGARLFDLKYSAISGNGFFVAAVHEIFKSAQFPTAAFVLTTLLIIEGGIDFSFPNK</sequence>
<name>A0A1J1HVN8_9DIPT</name>
<protein>
    <submittedName>
        <fullName evidence="1">CLUMA_CG005100, isoform A</fullName>
    </submittedName>
</protein>
<dbReference type="AlphaFoldDB" id="A0A1J1HVN8"/>
<evidence type="ECO:0000313" key="1">
    <source>
        <dbReference type="EMBL" id="CRK91428.1"/>
    </source>
</evidence>
<evidence type="ECO:0000313" key="2">
    <source>
        <dbReference type="Proteomes" id="UP000183832"/>
    </source>
</evidence>
<accession>A0A1J1HVN8</accession>
<reference evidence="1 2" key="1">
    <citation type="submission" date="2015-04" db="EMBL/GenBank/DDBJ databases">
        <authorList>
            <person name="Syromyatnikov M.Y."/>
            <person name="Popov V.N."/>
        </authorList>
    </citation>
    <scope>NUCLEOTIDE SEQUENCE [LARGE SCALE GENOMIC DNA]</scope>
</reference>
<dbReference type="EMBL" id="CVRI01000021">
    <property type="protein sequence ID" value="CRK91428.1"/>
    <property type="molecule type" value="Genomic_DNA"/>
</dbReference>
<proteinExistence type="predicted"/>
<keyword evidence="2" id="KW-1185">Reference proteome</keyword>
<gene>
    <name evidence="1" type="ORF">CLUMA_CG005100</name>
</gene>
<dbReference type="Proteomes" id="UP000183832">
    <property type="component" value="Unassembled WGS sequence"/>
</dbReference>
<organism evidence="1 2">
    <name type="scientific">Clunio marinus</name>
    <dbReference type="NCBI Taxonomy" id="568069"/>
    <lineage>
        <taxon>Eukaryota</taxon>
        <taxon>Metazoa</taxon>
        <taxon>Ecdysozoa</taxon>
        <taxon>Arthropoda</taxon>
        <taxon>Hexapoda</taxon>
        <taxon>Insecta</taxon>
        <taxon>Pterygota</taxon>
        <taxon>Neoptera</taxon>
        <taxon>Endopterygota</taxon>
        <taxon>Diptera</taxon>
        <taxon>Nematocera</taxon>
        <taxon>Chironomoidea</taxon>
        <taxon>Chironomidae</taxon>
        <taxon>Clunio</taxon>
    </lineage>
</organism>